<dbReference type="FunFam" id="1.20.1250.20:FF:000013">
    <property type="entry name" value="MFS general substrate transporter"/>
    <property type="match status" value="1"/>
</dbReference>
<feature type="transmembrane region" description="Helical" evidence="6">
    <location>
        <begin position="66"/>
        <end position="89"/>
    </location>
</feature>
<dbReference type="InterPro" id="IPR011701">
    <property type="entry name" value="MFS"/>
</dbReference>
<feature type="transmembrane region" description="Helical" evidence="6">
    <location>
        <begin position="132"/>
        <end position="151"/>
    </location>
</feature>
<keyword evidence="3 6" id="KW-0812">Transmembrane</keyword>
<evidence type="ECO:0000256" key="4">
    <source>
        <dbReference type="ARBA" id="ARBA00022989"/>
    </source>
</evidence>
<dbReference type="EMBL" id="CP134185">
    <property type="protein sequence ID" value="WPA98001.1"/>
    <property type="molecule type" value="Genomic_DNA"/>
</dbReference>
<accession>A0A2G5HYA8</accession>
<feature type="transmembrane region" description="Helical" evidence="6">
    <location>
        <begin position="366"/>
        <end position="383"/>
    </location>
</feature>
<evidence type="ECO:0000313" key="9">
    <source>
        <dbReference type="EMBL" id="WPA98001.1"/>
    </source>
</evidence>
<dbReference type="PROSITE" id="PS50850">
    <property type="entry name" value="MFS"/>
    <property type="match status" value="1"/>
</dbReference>
<evidence type="ECO:0000256" key="3">
    <source>
        <dbReference type="ARBA" id="ARBA00022692"/>
    </source>
</evidence>
<proteinExistence type="predicted"/>
<dbReference type="InterPro" id="IPR020846">
    <property type="entry name" value="MFS_dom"/>
</dbReference>
<evidence type="ECO:0000256" key="1">
    <source>
        <dbReference type="ARBA" id="ARBA00004141"/>
    </source>
</evidence>
<dbReference type="Proteomes" id="UP001302367">
    <property type="component" value="Chromosome 2"/>
</dbReference>
<keyword evidence="2" id="KW-0813">Transport</keyword>
<keyword evidence="5 6" id="KW-0472">Membrane</keyword>
<comment type="subcellular location">
    <subcellularLocation>
        <location evidence="1">Membrane</location>
        <topology evidence="1">Multi-pass membrane protein</topology>
    </subcellularLocation>
</comment>
<reference evidence="9 11" key="2">
    <citation type="submission" date="2023-09" db="EMBL/GenBank/DDBJ databases">
        <title>Complete-Gapless Cercospora beticola genome.</title>
        <authorList>
            <person name="Wyatt N.A."/>
            <person name="Spanner R.E."/>
            <person name="Bolton M.D."/>
        </authorList>
    </citation>
    <scope>NUCLEOTIDE SEQUENCE [LARGE SCALE GENOMIC DNA]</scope>
    <source>
        <strain evidence="9">Cb09-40</strain>
    </source>
</reference>
<evidence type="ECO:0000313" key="10">
    <source>
        <dbReference type="Proteomes" id="UP000230605"/>
    </source>
</evidence>
<evidence type="ECO:0000259" key="7">
    <source>
        <dbReference type="PROSITE" id="PS50850"/>
    </source>
</evidence>
<feature type="transmembrane region" description="Helical" evidence="6">
    <location>
        <begin position="229"/>
        <end position="250"/>
    </location>
</feature>
<dbReference type="InterPro" id="IPR036259">
    <property type="entry name" value="MFS_trans_sf"/>
</dbReference>
<protein>
    <submittedName>
        <fullName evidence="8">Putative transporter</fullName>
    </submittedName>
</protein>
<dbReference type="Gene3D" id="1.20.1250.20">
    <property type="entry name" value="MFS general substrate transporter like domains"/>
    <property type="match status" value="2"/>
</dbReference>
<gene>
    <name evidence="8" type="ORF">CB0940_05453</name>
    <name evidence="9" type="ORF">RHO25_002612</name>
</gene>
<dbReference type="Proteomes" id="UP000230605">
    <property type="component" value="Chromosome 2"/>
</dbReference>
<sequence length="499" mass="55282">MSATYGTAPEVQALGKETHYADQIEKTSQSSDEKGQIVAEDGDGVIVQDWTPAEERTVVKKVDFRLFPMLCVVFGLSLLDRANISAAFIAGMNIDLELTGARYNVALLVFFIGYGLFELPSNYVIRRLGARFWLSFLITTWGACVLGMGFVDDWKILSVLRALLGVFEAGLFPGAIYIIGSWYRTFETAKRISIFYMASLVAQGFGPIFAYALSLISVGNGKYAQGWRWIFIVEGLATIVAGLISPFFLIEFPERVRFLDERQKQIALDRVRIDKAGKDIVHLNFKQTCAALLDWKLLLYSVQYFISASSVYSLAFFAPVILRQGLGFPYVKAQLLSSPPYMFTIVATIIMAWLSDKIKMRWPIQNAHCIIGVVGLLIMLYPRPPGVRYFGLFLASWGCGALVPGTLTYGQNQTARLEKKGVVAAAMISAGAIGGVCGSTIFRTQDAPTFYPGMWATIGMLLVHASITSVLSFYYKKQNERADREGIILEGVPGFRYAP</sequence>
<dbReference type="EMBL" id="LKMD01000102">
    <property type="protein sequence ID" value="PIA97516.1"/>
    <property type="molecule type" value="Genomic_DNA"/>
</dbReference>
<evidence type="ECO:0000256" key="2">
    <source>
        <dbReference type="ARBA" id="ARBA00022448"/>
    </source>
</evidence>
<keyword evidence="11" id="KW-1185">Reference proteome</keyword>
<dbReference type="OrthoDB" id="3639251at2759"/>
<keyword evidence="4 6" id="KW-1133">Transmembrane helix</keyword>
<feature type="transmembrane region" description="Helical" evidence="6">
    <location>
        <begin position="163"/>
        <end position="183"/>
    </location>
</feature>
<evidence type="ECO:0000256" key="5">
    <source>
        <dbReference type="ARBA" id="ARBA00023136"/>
    </source>
</evidence>
<feature type="transmembrane region" description="Helical" evidence="6">
    <location>
        <begin position="297"/>
        <end position="322"/>
    </location>
</feature>
<evidence type="ECO:0000313" key="8">
    <source>
        <dbReference type="EMBL" id="PIA97516.1"/>
    </source>
</evidence>
<evidence type="ECO:0000313" key="11">
    <source>
        <dbReference type="Proteomes" id="UP001302367"/>
    </source>
</evidence>
<reference evidence="8 10" key="1">
    <citation type="submission" date="2015-10" db="EMBL/GenBank/DDBJ databases">
        <title>The cercosporin biosynthetic gene cluster was horizontally transferred to several fungal lineages and shown to be expanded in Cercospora beticola based on microsynteny with recipient genomes.</title>
        <authorList>
            <person name="De Jonge R."/>
            <person name="Ebert M.K."/>
            <person name="Suttle J.C."/>
            <person name="Jurick Ii W.M."/>
            <person name="Secor G.A."/>
            <person name="Thomma B.P."/>
            <person name="Van De Peer Y."/>
            <person name="Bolton M.D."/>
        </authorList>
    </citation>
    <scope>NUCLEOTIDE SEQUENCE [LARGE SCALE GENOMIC DNA]</scope>
    <source>
        <strain evidence="8 10">09-40</strain>
    </source>
</reference>
<dbReference type="PANTHER" id="PTHR43791:SF47">
    <property type="entry name" value="MAJOR FACILITATOR SUPERFAMILY (MFS) PROFILE DOMAIN-CONTAINING PROTEIN-RELATED"/>
    <property type="match status" value="1"/>
</dbReference>
<dbReference type="GO" id="GO:0022857">
    <property type="term" value="F:transmembrane transporter activity"/>
    <property type="evidence" value="ECO:0007669"/>
    <property type="project" value="InterPro"/>
</dbReference>
<feature type="transmembrane region" description="Helical" evidence="6">
    <location>
        <begin position="334"/>
        <end position="354"/>
    </location>
</feature>
<dbReference type="PANTHER" id="PTHR43791">
    <property type="entry name" value="PERMEASE-RELATED"/>
    <property type="match status" value="1"/>
</dbReference>
<feature type="transmembrane region" description="Helical" evidence="6">
    <location>
        <begin position="454"/>
        <end position="475"/>
    </location>
</feature>
<feature type="domain" description="Major facilitator superfamily (MFS) profile" evidence="7">
    <location>
        <begin position="66"/>
        <end position="480"/>
    </location>
</feature>
<dbReference type="SUPFAM" id="SSF103473">
    <property type="entry name" value="MFS general substrate transporter"/>
    <property type="match status" value="1"/>
</dbReference>
<dbReference type="Pfam" id="PF07690">
    <property type="entry name" value="MFS_1"/>
    <property type="match status" value="1"/>
</dbReference>
<dbReference type="AlphaFoldDB" id="A0A2G5HYA8"/>
<feature type="transmembrane region" description="Helical" evidence="6">
    <location>
        <begin position="195"/>
        <end position="217"/>
    </location>
</feature>
<feature type="transmembrane region" description="Helical" evidence="6">
    <location>
        <begin position="101"/>
        <end position="120"/>
    </location>
</feature>
<name>A0A2G5HYA8_CERBT</name>
<dbReference type="GO" id="GO:0016020">
    <property type="term" value="C:membrane"/>
    <property type="evidence" value="ECO:0007669"/>
    <property type="project" value="UniProtKB-SubCell"/>
</dbReference>
<evidence type="ECO:0000256" key="6">
    <source>
        <dbReference type="SAM" id="Phobius"/>
    </source>
</evidence>
<dbReference type="FunFam" id="1.20.1250.20:FF:000018">
    <property type="entry name" value="MFS transporter permease"/>
    <property type="match status" value="1"/>
</dbReference>
<organism evidence="8 10">
    <name type="scientific">Cercospora beticola</name>
    <name type="common">Sugarbeet leaf spot fungus</name>
    <dbReference type="NCBI Taxonomy" id="122368"/>
    <lineage>
        <taxon>Eukaryota</taxon>
        <taxon>Fungi</taxon>
        <taxon>Dikarya</taxon>
        <taxon>Ascomycota</taxon>
        <taxon>Pezizomycotina</taxon>
        <taxon>Dothideomycetes</taxon>
        <taxon>Dothideomycetidae</taxon>
        <taxon>Mycosphaerellales</taxon>
        <taxon>Mycosphaerellaceae</taxon>
        <taxon>Cercospora</taxon>
    </lineage>
</organism>
<feature type="transmembrane region" description="Helical" evidence="6">
    <location>
        <begin position="422"/>
        <end position="442"/>
    </location>
</feature>
<feature type="transmembrane region" description="Helical" evidence="6">
    <location>
        <begin position="389"/>
        <end position="410"/>
    </location>
</feature>